<dbReference type="PANTHER" id="PTHR43668:SF2">
    <property type="entry name" value="ALLANTOINASE"/>
    <property type="match status" value="1"/>
</dbReference>
<dbReference type="Gene3D" id="3.20.20.140">
    <property type="entry name" value="Metal-dependent hydrolases"/>
    <property type="match status" value="1"/>
</dbReference>
<reference evidence="3 4" key="1">
    <citation type="submission" date="2020-03" db="EMBL/GenBank/DDBJ databases">
        <title>Complete genome sequence of Shewanella sp.</title>
        <authorList>
            <person name="Kim Y.-S."/>
            <person name="Kim S.-J."/>
            <person name="Jung H.-K."/>
            <person name="Kim K.-H."/>
        </authorList>
    </citation>
    <scope>NUCLEOTIDE SEQUENCE [LARGE SCALE GENOMIC DNA]</scope>
    <source>
        <strain evidence="3 4">PN3F2</strain>
    </source>
</reference>
<dbReference type="GO" id="GO:0005737">
    <property type="term" value="C:cytoplasm"/>
    <property type="evidence" value="ECO:0007669"/>
    <property type="project" value="TreeGrafter"/>
</dbReference>
<keyword evidence="4" id="KW-1185">Reference proteome</keyword>
<dbReference type="Pfam" id="PF07969">
    <property type="entry name" value="Amidohydro_3"/>
    <property type="match status" value="1"/>
</dbReference>
<organism evidence="3 4">
    <name type="scientific">Shewanella aestuarii</name>
    <dbReference type="NCBI Taxonomy" id="1028752"/>
    <lineage>
        <taxon>Bacteria</taxon>
        <taxon>Pseudomonadati</taxon>
        <taxon>Pseudomonadota</taxon>
        <taxon>Gammaproteobacteria</taxon>
        <taxon>Alteromonadales</taxon>
        <taxon>Shewanellaceae</taxon>
        <taxon>Shewanella</taxon>
    </lineage>
</organism>
<dbReference type="RefSeq" id="WP_167678435.1">
    <property type="nucleotide sequence ID" value="NZ_CP050313.1"/>
</dbReference>
<dbReference type="KEGG" id="saes:HBH39_11615"/>
<dbReference type="SUPFAM" id="SSF51556">
    <property type="entry name" value="Metallo-dependent hydrolases"/>
    <property type="match status" value="1"/>
</dbReference>
<feature type="domain" description="Amidohydrolase 3" evidence="2">
    <location>
        <begin position="104"/>
        <end position="534"/>
    </location>
</feature>
<feature type="compositionally biased region" description="Basic and acidic residues" evidence="1">
    <location>
        <begin position="1"/>
        <end position="11"/>
    </location>
</feature>
<protein>
    <submittedName>
        <fullName evidence="3">Amidohydrolase family protein</fullName>
    </submittedName>
</protein>
<dbReference type="Proteomes" id="UP000502608">
    <property type="component" value="Chromosome"/>
</dbReference>
<proteinExistence type="predicted"/>
<dbReference type="NCBIfam" id="NF006560">
    <property type="entry name" value="PRK09061.1"/>
    <property type="match status" value="1"/>
</dbReference>
<evidence type="ECO:0000259" key="2">
    <source>
        <dbReference type="Pfam" id="PF07969"/>
    </source>
</evidence>
<dbReference type="GO" id="GO:0004038">
    <property type="term" value="F:allantoinase activity"/>
    <property type="evidence" value="ECO:0007669"/>
    <property type="project" value="TreeGrafter"/>
</dbReference>
<dbReference type="SUPFAM" id="SSF51338">
    <property type="entry name" value="Composite domain of metallo-dependent hydrolases"/>
    <property type="match status" value="1"/>
</dbReference>
<name>A0A6G9QMJ5_9GAMM</name>
<dbReference type="CDD" id="cd01297">
    <property type="entry name" value="D-aminoacylase"/>
    <property type="match status" value="1"/>
</dbReference>
<dbReference type="GO" id="GO:0016811">
    <property type="term" value="F:hydrolase activity, acting on carbon-nitrogen (but not peptide) bonds, in linear amides"/>
    <property type="evidence" value="ECO:0007669"/>
    <property type="project" value="InterPro"/>
</dbReference>
<evidence type="ECO:0000313" key="3">
    <source>
        <dbReference type="EMBL" id="QIR15051.1"/>
    </source>
</evidence>
<dbReference type="GO" id="GO:0006145">
    <property type="term" value="P:purine nucleobase catabolic process"/>
    <property type="evidence" value="ECO:0007669"/>
    <property type="project" value="TreeGrafter"/>
</dbReference>
<dbReference type="Gene3D" id="2.30.40.10">
    <property type="entry name" value="Urease, subunit C, domain 1"/>
    <property type="match status" value="1"/>
</dbReference>
<dbReference type="InterPro" id="IPR011059">
    <property type="entry name" value="Metal-dep_hydrolase_composite"/>
</dbReference>
<dbReference type="InterPro" id="IPR032466">
    <property type="entry name" value="Metal_Hydrolase"/>
</dbReference>
<dbReference type="InterPro" id="IPR050138">
    <property type="entry name" value="DHOase/Allantoinase_Hydrolase"/>
</dbReference>
<dbReference type="AlphaFoldDB" id="A0A6G9QMJ5"/>
<dbReference type="Gene3D" id="3.30.1490.130">
    <property type="entry name" value="D-aminoacylase. Domain 3"/>
    <property type="match status" value="1"/>
</dbReference>
<gene>
    <name evidence="3" type="ORF">HBH39_11615</name>
</gene>
<sequence>MKDDTLTEKPHSNSNGVDQTKRSTLTKLAVGAATLPFASVLHAASDKLAEQKVTLMPNEKGPFDIVIENGRVVDPETGLDAIRNVGIKGKRIAAISKNTLKGAKVINAEGLVVAPGFVDLHAHGQQLPAARAQAFDGVTTQLEMESGLLPISKFYEDTAKEGRPLNYGASVAWTYARVMAKEPTMPAADGSIVWFQKAFSYNNWQNTLATPDELKQILSDIEQGLKEGGLGIGINAGYAPGYGHKEYYELAKLAKRYNMPTYTHVRYLNSAEPKSSFEAYQELISLSATTGAHMHICHLNSTSVQDIDDCADLVQSAIDRGLNVTAEAYPYGAGSSLIGAEVFRGDDWLARWGVPSASYMEANGKPLTQEKITELQANDPGKVVVMHFLKPDDNPSDRQKMDRSVLFPGAAIASDAMPWMDSKGKVIEGDIWPLPSDAIAHPRSLACFTRFISKYVNEYKAVTLIEAMERCSLNACRIIENSVPQMKNKGRVQVGKDADLVIFKLEDIKVLATFEAPNALSEGMHHVIVNGTPIIANGELQLGVNPGEPIRNPVIA</sequence>
<dbReference type="InterPro" id="IPR023100">
    <property type="entry name" value="D-aminoacylase_insert_dom_sf"/>
</dbReference>
<keyword evidence="3" id="KW-0378">Hydrolase</keyword>
<evidence type="ECO:0000256" key="1">
    <source>
        <dbReference type="SAM" id="MobiDB-lite"/>
    </source>
</evidence>
<dbReference type="PANTHER" id="PTHR43668">
    <property type="entry name" value="ALLANTOINASE"/>
    <property type="match status" value="1"/>
</dbReference>
<feature type="region of interest" description="Disordered" evidence="1">
    <location>
        <begin position="1"/>
        <end position="20"/>
    </location>
</feature>
<evidence type="ECO:0000313" key="4">
    <source>
        <dbReference type="Proteomes" id="UP000502608"/>
    </source>
</evidence>
<dbReference type="EMBL" id="CP050313">
    <property type="protein sequence ID" value="QIR15051.1"/>
    <property type="molecule type" value="Genomic_DNA"/>
</dbReference>
<accession>A0A6G9QMJ5</accession>
<dbReference type="InterPro" id="IPR013108">
    <property type="entry name" value="Amidohydro_3"/>
</dbReference>